<sequence>MADAAASRRYRRCGEADSGFATLETVIVTPILVLVLLVAVAAGRLESARLDVDTAAGAAARAASLTRGPAGAAAAAKAEAARSLASAGVSCPQPKVVVDTAVFRPGGVVKVTVTCRADLGDLASVGLLPLRTSITKSSTSPIDQYRQATAGGS</sequence>
<dbReference type="Pfam" id="PF07811">
    <property type="entry name" value="TadE"/>
    <property type="match status" value="1"/>
</dbReference>
<dbReference type="EMBL" id="CP001700">
    <property type="protein sequence ID" value="ACU75727.1"/>
    <property type="molecule type" value="Genomic_DNA"/>
</dbReference>
<proteinExistence type="predicted"/>
<keyword evidence="1" id="KW-1133">Transmembrane helix</keyword>
<name>C7Q3G2_CATAD</name>
<dbReference type="STRING" id="479433.Caci_6889"/>
<reference evidence="3 4" key="1">
    <citation type="journal article" date="2009" name="Stand. Genomic Sci.">
        <title>Complete genome sequence of Catenulispora acidiphila type strain (ID 139908).</title>
        <authorList>
            <person name="Copeland A."/>
            <person name="Lapidus A."/>
            <person name="Glavina Del Rio T."/>
            <person name="Nolan M."/>
            <person name="Lucas S."/>
            <person name="Chen F."/>
            <person name="Tice H."/>
            <person name="Cheng J.F."/>
            <person name="Bruce D."/>
            <person name="Goodwin L."/>
            <person name="Pitluck S."/>
            <person name="Mikhailova N."/>
            <person name="Pati A."/>
            <person name="Ivanova N."/>
            <person name="Mavromatis K."/>
            <person name="Chen A."/>
            <person name="Palaniappan K."/>
            <person name="Chain P."/>
            <person name="Land M."/>
            <person name="Hauser L."/>
            <person name="Chang Y.J."/>
            <person name="Jeffries C.D."/>
            <person name="Chertkov O."/>
            <person name="Brettin T."/>
            <person name="Detter J.C."/>
            <person name="Han C."/>
            <person name="Ali Z."/>
            <person name="Tindall B.J."/>
            <person name="Goker M."/>
            <person name="Bristow J."/>
            <person name="Eisen J.A."/>
            <person name="Markowitz V."/>
            <person name="Hugenholtz P."/>
            <person name="Kyrpides N.C."/>
            <person name="Klenk H.P."/>
        </authorList>
    </citation>
    <scope>NUCLEOTIDE SEQUENCE [LARGE SCALE GENOMIC DNA]</scope>
    <source>
        <strain evidence="4">DSM 44928 / JCM 14897 / NBRC 102108 / NRRL B-24433 / ID139908</strain>
    </source>
</reference>
<evidence type="ECO:0000259" key="2">
    <source>
        <dbReference type="Pfam" id="PF07811"/>
    </source>
</evidence>
<feature type="domain" description="TadE-like" evidence="2">
    <location>
        <begin position="19"/>
        <end position="61"/>
    </location>
</feature>
<evidence type="ECO:0000256" key="1">
    <source>
        <dbReference type="SAM" id="Phobius"/>
    </source>
</evidence>
<evidence type="ECO:0000313" key="4">
    <source>
        <dbReference type="Proteomes" id="UP000000851"/>
    </source>
</evidence>
<evidence type="ECO:0000313" key="3">
    <source>
        <dbReference type="EMBL" id="ACU75727.1"/>
    </source>
</evidence>
<feature type="transmembrane region" description="Helical" evidence="1">
    <location>
        <begin position="20"/>
        <end position="42"/>
    </location>
</feature>
<accession>C7Q3G2</accession>
<protein>
    <submittedName>
        <fullName evidence="3">TadE family protein</fullName>
    </submittedName>
</protein>
<keyword evidence="4" id="KW-1185">Reference proteome</keyword>
<dbReference type="eggNOG" id="COG4961">
    <property type="taxonomic scope" value="Bacteria"/>
</dbReference>
<dbReference type="AlphaFoldDB" id="C7Q3G2"/>
<keyword evidence="1" id="KW-0472">Membrane</keyword>
<gene>
    <name evidence="3" type="ordered locus">Caci_6889</name>
</gene>
<dbReference type="InParanoid" id="C7Q3G2"/>
<dbReference type="Proteomes" id="UP000000851">
    <property type="component" value="Chromosome"/>
</dbReference>
<organism evidence="3 4">
    <name type="scientific">Catenulispora acidiphila (strain DSM 44928 / JCM 14897 / NBRC 102108 / NRRL B-24433 / ID139908)</name>
    <dbReference type="NCBI Taxonomy" id="479433"/>
    <lineage>
        <taxon>Bacteria</taxon>
        <taxon>Bacillati</taxon>
        <taxon>Actinomycetota</taxon>
        <taxon>Actinomycetes</taxon>
        <taxon>Catenulisporales</taxon>
        <taxon>Catenulisporaceae</taxon>
        <taxon>Catenulispora</taxon>
    </lineage>
</organism>
<keyword evidence="1" id="KW-0812">Transmembrane</keyword>
<dbReference type="KEGG" id="cai:Caci_6889"/>
<dbReference type="InterPro" id="IPR012495">
    <property type="entry name" value="TadE-like_dom"/>
</dbReference>
<dbReference type="HOGENOM" id="CLU_128792_0_1_11"/>